<dbReference type="InterPro" id="IPR011029">
    <property type="entry name" value="DEATH-like_dom_sf"/>
</dbReference>
<dbReference type="InterPro" id="IPR000488">
    <property type="entry name" value="Death_dom"/>
</dbReference>
<dbReference type="SMART" id="SM00213">
    <property type="entry name" value="UBQ"/>
    <property type="match status" value="1"/>
</dbReference>
<dbReference type="PROSITE" id="PS50017">
    <property type="entry name" value="DEATH_DOMAIN"/>
    <property type="match status" value="1"/>
</dbReference>
<feature type="compositionally biased region" description="Basic residues" evidence="1">
    <location>
        <begin position="59"/>
        <end position="72"/>
    </location>
</feature>
<evidence type="ECO:0000259" key="2">
    <source>
        <dbReference type="PROSITE" id="PS50017"/>
    </source>
</evidence>
<dbReference type="EnsemblMetazoa" id="XM_038197663.1">
    <property type="protein sequence ID" value="XP_038053591.1"/>
    <property type="gene ID" value="LOC119726048"/>
</dbReference>
<dbReference type="CDD" id="cd17039">
    <property type="entry name" value="Ubl_ubiquitin_like"/>
    <property type="match status" value="1"/>
</dbReference>
<dbReference type="GeneID" id="119726048"/>
<name>A0A913ZR74_PATMI</name>
<dbReference type="InterPro" id="IPR029071">
    <property type="entry name" value="Ubiquitin-like_domsf"/>
</dbReference>
<dbReference type="GO" id="GO:0007165">
    <property type="term" value="P:signal transduction"/>
    <property type="evidence" value="ECO:0007669"/>
    <property type="project" value="InterPro"/>
</dbReference>
<reference evidence="4" key="1">
    <citation type="submission" date="2022-11" db="UniProtKB">
        <authorList>
            <consortium name="EnsemblMetazoa"/>
        </authorList>
    </citation>
    <scope>IDENTIFICATION</scope>
</reference>
<dbReference type="Pfam" id="PF00531">
    <property type="entry name" value="Death"/>
    <property type="match status" value="1"/>
</dbReference>
<feature type="domain" description="Ubiquitin-like" evidence="3">
    <location>
        <begin position="88"/>
        <end position="167"/>
    </location>
</feature>
<dbReference type="CDD" id="cd01670">
    <property type="entry name" value="Death"/>
    <property type="match status" value="1"/>
</dbReference>
<feature type="region of interest" description="Disordered" evidence="1">
    <location>
        <begin position="263"/>
        <end position="315"/>
    </location>
</feature>
<organism evidence="4 5">
    <name type="scientific">Patiria miniata</name>
    <name type="common">Bat star</name>
    <name type="synonym">Asterina miniata</name>
    <dbReference type="NCBI Taxonomy" id="46514"/>
    <lineage>
        <taxon>Eukaryota</taxon>
        <taxon>Metazoa</taxon>
        <taxon>Echinodermata</taxon>
        <taxon>Eleutherozoa</taxon>
        <taxon>Asterozoa</taxon>
        <taxon>Asteroidea</taxon>
        <taxon>Valvatacea</taxon>
        <taxon>Valvatida</taxon>
        <taxon>Asterinidae</taxon>
        <taxon>Patiria</taxon>
    </lineage>
</organism>
<proteinExistence type="predicted"/>
<feature type="compositionally biased region" description="Basic and acidic residues" evidence="1">
    <location>
        <begin position="265"/>
        <end position="288"/>
    </location>
</feature>
<accession>A0A913ZR74</accession>
<evidence type="ECO:0000313" key="4">
    <source>
        <dbReference type="EnsemblMetazoa" id="XP_038053591.1"/>
    </source>
</evidence>
<dbReference type="SUPFAM" id="SSF47986">
    <property type="entry name" value="DEATH domain"/>
    <property type="match status" value="1"/>
</dbReference>
<dbReference type="PANTHER" id="PTHR15077">
    <property type="entry name" value="FAS-ASSOCIATING DEATH DOMAIN-CONTAINING PROTEIN FADD"/>
    <property type="match status" value="1"/>
</dbReference>
<dbReference type="PROSITE" id="PS50053">
    <property type="entry name" value="UBIQUITIN_2"/>
    <property type="match status" value="1"/>
</dbReference>
<keyword evidence="5" id="KW-1185">Reference proteome</keyword>
<dbReference type="SUPFAM" id="SSF54236">
    <property type="entry name" value="Ubiquitin-like"/>
    <property type="match status" value="1"/>
</dbReference>
<dbReference type="InterPro" id="IPR016729">
    <property type="entry name" value="FADD"/>
</dbReference>
<feature type="region of interest" description="Disordered" evidence="1">
    <location>
        <begin position="56"/>
        <end position="84"/>
    </location>
</feature>
<dbReference type="SMART" id="SM00005">
    <property type="entry name" value="DEATH"/>
    <property type="match status" value="1"/>
</dbReference>
<dbReference type="Gene3D" id="1.10.533.10">
    <property type="entry name" value="Death Domain, Fas"/>
    <property type="match status" value="1"/>
</dbReference>
<feature type="compositionally biased region" description="Basic and acidic residues" evidence="1">
    <location>
        <begin position="296"/>
        <end position="315"/>
    </location>
</feature>
<sequence>MPRKTVQQLDAYIKATAVVYDHSNAKLISRKTKVKPRRKQAFLSVLHYRKTSSDDCCAKRRPSKRWIRRQSKQTHASQSNTKDVKQKLQVFVRTPSSLRPKTLYFELHPETSVSSLKEVIQKKTGVEARHQRLYIRENVQLCDLLTLEENGIDKDKIISLRLSVEDANDDNVPKDKANIDDEYLKDLSSKIESSWKELAKHLGFEEAEIAGIQTTYEGSNEESRHMLLTWWEKTTDRNEAAQKLRRALEAIGLSDLARNVLVTSESRDEASGPEPERRQDAGVDEESKQNGAASTEEEKPKKKQVCHQDKPQIMW</sequence>
<dbReference type="InterPro" id="IPR000626">
    <property type="entry name" value="Ubiquitin-like_dom"/>
</dbReference>
<dbReference type="Proteomes" id="UP000887568">
    <property type="component" value="Unplaced"/>
</dbReference>
<protein>
    <submittedName>
        <fullName evidence="4">Uncharacterized protein</fullName>
    </submittedName>
</protein>
<feature type="domain" description="Death" evidence="2">
    <location>
        <begin position="180"/>
        <end position="264"/>
    </location>
</feature>
<evidence type="ECO:0000259" key="3">
    <source>
        <dbReference type="PROSITE" id="PS50053"/>
    </source>
</evidence>
<dbReference type="RefSeq" id="XP_038053591.1">
    <property type="nucleotide sequence ID" value="XM_038197663.1"/>
</dbReference>
<dbReference type="Pfam" id="PF00240">
    <property type="entry name" value="ubiquitin"/>
    <property type="match status" value="1"/>
</dbReference>
<dbReference type="AlphaFoldDB" id="A0A913ZR74"/>
<dbReference type="OrthoDB" id="3881at2759"/>
<evidence type="ECO:0000256" key="1">
    <source>
        <dbReference type="SAM" id="MobiDB-lite"/>
    </source>
</evidence>
<dbReference type="Gene3D" id="3.10.20.90">
    <property type="entry name" value="Phosphatidylinositol 3-kinase Catalytic Subunit, Chain A, domain 1"/>
    <property type="match status" value="1"/>
</dbReference>
<evidence type="ECO:0000313" key="5">
    <source>
        <dbReference type="Proteomes" id="UP000887568"/>
    </source>
</evidence>